<feature type="non-terminal residue" evidence="1">
    <location>
        <position position="184"/>
    </location>
</feature>
<gene>
    <name evidence="1" type="primary">ORF44980</name>
</gene>
<protein>
    <submittedName>
        <fullName evidence="1">Uncharacterized protein</fullName>
    </submittedName>
</protein>
<feature type="non-terminal residue" evidence="1">
    <location>
        <position position="1"/>
    </location>
</feature>
<sequence length="184" mass="20379">VDIDNEDHVTSLSSGVKVEMDVDCNDCIETEYVDSRTTAPDDENQKLDDGGKCIHSIYDKHQNENNGRNMSTNSNTSCEKCSLNLQDNLNSLQQSYRKSLSSCNDLPLDVSAIQHEGSHKLKVTNVLSEASFFPLSSPTSSLLSSSLRSLEQIKDSIKCLDKELNQKSDFLIKVPSSNSCIELE</sequence>
<evidence type="ECO:0000313" key="1">
    <source>
        <dbReference type="EMBL" id="CEK62366.1"/>
    </source>
</evidence>
<dbReference type="EMBL" id="HACG01015501">
    <property type="protein sequence ID" value="CEK62366.1"/>
    <property type="molecule type" value="Transcribed_RNA"/>
</dbReference>
<name>A0A0B6Z359_9EUPU</name>
<accession>A0A0B6Z359</accession>
<dbReference type="AlphaFoldDB" id="A0A0B6Z359"/>
<proteinExistence type="predicted"/>
<organism evidence="1">
    <name type="scientific">Arion vulgaris</name>
    <dbReference type="NCBI Taxonomy" id="1028688"/>
    <lineage>
        <taxon>Eukaryota</taxon>
        <taxon>Metazoa</taxon>
        <taxon>Spiralia</taxon>
        <taxon>Lophotrochozoa</taxon>
        <taxon>Mollusca</taxon>
        <taxon>Gastropoda</taxon>
        <taxon>Heterobranchia</taxon>
        <taxon>Euthyneura</taxon>
        <taxon>Panpulmonata</taxon>
        <taxon>Eupulmonata</taxon>
        <taxon>Stylommatophora</taxon>
        <taxon>Helicina</taxon>
        <taxon>Arionoidea</taxon>
        <taxon>Arionidae</taxon>
        <taxon>Arion</taxon>
    </lineage>
</organism>
<reference evidence="1" key="1">
    <citation type="submission" date="2014-12" db="EMBL/GenBank/DDBJ databases">
        <title>Insight into the proteome of Arion vulgaris.</title>
        <authorList>
            <person name="Aradska J."/>
            <person name="Bulat T."/>
            <person name="Smidak R."/>
            <person name="Sarate P."/>
            <person name="Gangsoo J."/>
            <person name="Sialana F."/>
            <person name="Bilban M."/>
            <person name="Lubec G."/>
        </authorList>
    </citation>
    <scope>NUCLEOTIDE SEQUENCE</scope>
    <source>
        <tissue evidence="1">Skin</tissue>
    </source>
</reference>